<dbReference type="Gene3D" id="3.40.1050.10">
    <property type="entry name" value="Carbonic anhydrase"/>
    <property type="match status" value="1"/>
</dbReference>
<name>A0ABQ8F682_9FUNG</name>
<comment type="cofactor">
    <cofactor evidence="1">
        <name>Zn(2+)</name>
        <dbReference type="ChEBI" id="CHEBI:29105"/>
    </cofactor>
</comment>
<keyword evidence="6 8" id="KW-0456">Lyase</keyword>
<keyword evidence="4" id="KW-0479">Metal-binding</keyword>
<dbReference type="InterPro" id="IPR001765">
    <property type="entry name" value="Carbonic_anhydrase"/>
</dbReference>
<sequence>MVEISNDGTHRQVDAPMPNLPDALEHLLAQNKAWASTRTHPQPADVSSMHSSSVADSPSFLWIGCSDSRVPPNEIVNMGTGSLAVHRNIANVISYTDLNLLSTVGYAIETQHVTDIILCGHYGCGGVKAALGATSHGLIDNWLLQVKQVHSAYRNMIDQVKEDEGKVEVLVELNVVCGVRALTQLPAVQDAWRRGQELRIHGWVFELGRGALTDLECTVESIEGATALNALQPMLTPHVSSSTAMARRLHRSGTITSMSSQPGQLLPSPPMSPPEHSSGNWASRRWLFGGRPLGKNHSNRKNGVANADSMNDDDEHISCFPMLVWKSK</sequence>
<gene>
    <name evidence="10" type="ORF">BASA50_007781</name>
</gene>
<reference evidence="10 11" key="1">
    <citation type="submission" date="2021-02" db="EMBL/GenBank/DDBJ databases">
        <title>Variation within the Batrachochytrium salamandrivorans European outbreak.</title>
        <authorList>
            <person name="Kelly M."/>
            <person name="Pasmans F."/>
            <person name="Shea T.P."/>
            <person name="Munoz J.F."/>
            <person name="Carranza S."/>
            <person name="Cuomo C.A."/>
            <person name="Martel A."/>
        </authorList>
    </citation>
    <scope>NUCLEOTIDE SEQUENCE [LARGE SCALE GENOMIC DNA]</scope>
    <source>
        <strain evidence="10 11">AMFP18/2</strain>
    </source>
</reference>
<dbReference type="Pfam" id="PF00484">
    <property type="entry name" value="Pro_CA"/>
    <property type="match status" value="1"/>
</dbReference>
<evidence type="ECO:0000313" key="11">
    <source>
        <dbReference type="Proteomes" id="UP001648503"/>
    </source>
</evidence>
<accession>A0ABQ8F682</accession>
<dbReference type="EMBL" id="JAFCIX010000365">
    <property type="protein sequence ID" value="KAH6592944.1"/>
    <property type="molecule type" value="Genomic_DNA"/>
</dbReference>
<comment type="function">
    <text evidence="8">Reversible hydration of carbon dioxide.</text>
</comment>
<dbReference type="SUPFAM" id="SSF53056">
    <property type="entry name" value="beta-carbonic anhydrase, cab"/>
    <property type="match status" value="1"/>
</dbReference>
<feature type="region of interest" description="Disordered" evidence="9">
    <location>
        <begin position="255"/>
        <end position="312"/>
    </location>
</feature>
<dbReference type="EC" id="4.2.1.1" evidence="3 8"/>
<comment type="similarity">
    <text evidence="2 8">Belongs to the beta-class carbonic anhydrase family.</text>
</comment>
<comment type="catalytic activity">
    <reaction evidence="7 8">
        <text>hydrogencarbonate + H(+) = CO2 + H2O</text>
        <dbReference type="Rhea" id="RHEA:10748"/>
        <dbReference type="ChEBI" id="CHEBI:15377"/>
        <dbReference type="ChEBI" id="CHEBI:15378"/>
        <dbReference type="ChEBI" id="CHEBI:16526"/>
        <dbReference type="ChEBI" id="CHEBI:17544"/>
        <dbReference type="EC" id="4.2.1.1"/>
    </reaction>
</comment>
<evidence type="ECO:0000256" key="4">
    <source>
        <dbReference type="ARBA" id="ARBA00022723"/>
    </source>
</evidence>
<evidence type="ECO:0000256" key="8">
    <source>
        <dbReference type="RuleBase" id="RU003956"/>
    </source>
</evidence>
<dbReference type="InterPro" id="IPR015892">
    <property type="entry name" value="Carbonic_anhydrase_CS"/>
</dbReference>
<evidence type="ECO:0000256" key="9">
    <source>
        <dbReference type="SAM" id="MobiDB-lite"/>
    </source>
</evidence>
<keyword evidence="5 8" id="KW-0862">Zinc</keyword>
<evidence type="ECO:0000256" key="3">
    <source>
        <dbReference type="ARBA" id="ARBA00012925"/>
    </source>
</evidence>
<dbReference type="PANTHER" id="PTHR11002">
    <property type="entry name" value="CARBONIC ANHYDRASE"/>
    <property type="match status" value="1"/>
</dbReference>
<evidence type="ECO:0000256" key="2">
    <source>
        <dbReference type="ARBA" id="ARBA00006217"/>
    </source>
</evidence>
<evidence type="ECO:0000313" key="10">
    <source>
        <dbReference type="EMBL" id="KAH6592944.1"/>
    </source>
</evidence>
<evidence type="ECO:0000256" key="6">
    <source>
        <dbReference type="ARBA" id="ARBA00023239"/>
    </source>
</evidence>
<proteinExistence type="inferred from homology"/>
<evidence type="ECO:0000256" key="7">
    <source>
        <dbReference type="ARBA" id="ARBA00048348"/>
    </source>
</evidence>
<evidence type="ECO:0000256" key="5">
    <source>
        <dbReference type="ARBA" id="ARBA00022833"/>
    </source>
</evidence>
<dbReference type="PANTHER" id="PTHR11002:SF76">
    <property type="entry name" value="CARBONIC ANHYDRASE"/>
    <property type="match status" value="1"/>
</dbReference>
<dbReference type="PROSITE" id="PS00704">
    <property type="entry name" value="PROK_CO2_ANHYDRASE_1"/>
    <property type="match status" value="1"/>
</dbReference>
<dbReference type="SMART" id="SM00947">
    <property type="entry name" value="Pro_CA"/>
    <property type="match status" value="1"/>
</dbReference>
<comment type="caution">
    <text evidence="10">The sequence shown here is derived from an EMBL/GenBank/DDBJ whole genome shotgun (WGS) entry which is preliminary data.</text>
</comment>
<dbReference type="Proteomes" id="UP001648503">
    <property type="component" value="Unassembled WGS sequence"/>
</dbReference>
<dbReference type="InterPro" id="IPR036874">
    <property type="entry name" value="Carbonic_anhydrase_sf"/>
</dbReference>
<keyword evidence="11" id="KW-1185">Reference proteome</keyword>
<feature type="compositionally biased region" description="Low complexity" evidence="9">
    <location>
        <begin position="257"/>
        <end position="266"/>
    </location>
</feature>
<evidence type="ECO:0000256" key="1">
    <source>
        <dbReference type="ARBA" id="ARBA00001947"/>
    </source>
</evidence>
<protein>
    <recommendedName>
        <fullName evidence="3 8">Carbonic anhydrase</fullName>
        <ecNumber evidence="3 8">4.2.1.1</ecNumber>
    </recommendedName>
    <alternativeName>
        <fullName evidence="8">Carbonate dehydratase</fullName>
    </alternativeName>
</protein>
<organism evidence="10 11">
    <name type="scientific">Batrachochytrium salamandrivorans</name>
    <dbReference type="NCBI Taxonomy" id="1357716"/>
    <lineage>
        <taxon>Eukaryota</taxon>
        <taxon>Fungi</taxon>
        <taxon>Fungi incertae sedis</taxon>
        <taxon>Chytridiomycota</taxon>
        <taxon>Chytridiomycota incertae sedis</taxon>
        <taxon>Chytridiomycetes</taxon>
        <taxon>Rhizophydiales</taxon>
        <taxon>Rhizophydiales incertae sedis</taxon>
        <taxon>Batrachochytrium</taxon>
    </lineage>
</organism>